<comment type="caution">
    <text evidence="3">The sequence shown here is derived from an EMBL/GenBank/DDBJ whole genome shotgun (WGS) entry which is preliminary data.</text>
</comment>
<sequence>LPAGVSQPPQFAKPPWETRPQSQMMQKATANVQYKNEPIVSRPLDHIPHIRNPKLRQYYLQGTAWELNTVGTKEHVGGPPDGSTGSTGLPGDTVFSVSSQFSSNAEPSAEESKTGDLFSVTSTRPTSDTLILVSKRKDTSVSRKSSNPQLDSDSGLNKKKEADADQDCLDSLTAQPQSPSPEAEYDKLLDVEAVPLPDGHLCLLALPPECCQGERPEAMLYLKLFCRYITDGKGVVSGILLVTSNKIFFDPFKTHPLVMEHGFEDYLLSCTVDSLVSVSFFPDISHIHFNTSQQRRRGKGKKLFQKLKITKGQAGSLQGEKQEESPPVPSVMPSSTLSLTKEVSEEEEEGRGMADVEGGLESGSLEVLPEGPVGGLAVLSSATTFCCGSPEVEQPDMEKSSVKSQTAGGNIVCPLRLLLSCVYLLYWKSVCFPVPQRPSVGSLGDLMFVRLRAQSSAGKKNPNPSKTLPRRDTWLALTQESSEELRFYLKLRRPDLYILEGEEEEGETDHDEEEFVLIEDRGQEGEEDEEMLQTLRGSGDDWELLDVFFKNGCFSSVEMVLMEDNKDKPLMVIDREPEGISNIIDNSHILEASHVRELCKELPPRTVGQTWQLAYSTSRHGASLKSLYRKLSNTDSPVLIVIKDALDELFGAFLSDPLRPSENFYGTGETFLFMWTGENSFFIKGDLDCFAVGGGSGHFGLWVDENLYLGRSSPCYTFNNCCLSETDDFRIMELEVWTFS</sequence>
<feature type="region of interest" description="Disordered" evidence="1">
    <location>
        <begin position="313"/>
        <end position="337"/>
    </location>
</feature>
<feature type="compositionally biased region" description="Polar residues" evidence="1">
    <location>
        <begin position="19"/>
        <end position="30"/>
    </location>
</feature>
<dbReference type="PANTHER" id="PTHR23354:SF120">
    <property type="entry name" value="OXIDATION RESISTANCE PROTEIN 1-LIKE ISOFORM X1"/>
    <property type="match status" value="1"/>
</dbReference>
<dbReference type="InterPro" id="IPR006571">
    <property type="entry name" value="TLDc_dom"/>
</dbReference>
<proteinExistence type="predicted"/>
<evidence type="ECO:0000259" key="2">
    <source>
        <dbReference type="PROSITE" id="PS51886"/>
    </source>
</evidence>
<feature type="region of interest" description="Disordered" evidence="1">
    <location>
        <begin position="1"/>
        <end position="30"/>
    </location>
</feature>
<feature type="compositionally biased region" description="Low complexity" evidence="1">
    <location>
        <begin position="77"/>
        <end position="93"/>
    </location>
</feature>
<feature type="compositionally biased region" description="Polar residues" evidence="1">
    <location>
        <begin position="95"/>
        <end position="106"/>
    </location>
</feature>
<dbReference type="PROSITE" id="PS51886">
    <property type="entry name" value="TLDC"/>
    <property type="match status" value="1"/>
</dbReference>
<feature type="compositionally biased region" description="Polar residues" evidence="1">
    <location>
        <begin position="142"/>
        <end position="155"/>
    </location>
</feature>
<name>A0ABV0WJQ2_9TELE</name>
<feature type="compositionally biased region" description="Polar residues" evidence="1">
    <location>
        <begin position="119"/>
        <end position="129"/>
    </location>
</feature>
<dbReference type="EMBL" id="JAHRIM010051246">
    <property type="protein sequence ID" value="MEQ2269202.1"/>
    <property type="molecule type" value="Genomic_DNA"/>
</dbReference>
<dbReference type="PANTHER" id="PTHR23354">
    <property type="entry name" value="NUCLEOLAR PROTEIN 7/ESTROGEN RECEPTOR COACTIVATOR-RELATED"/>
    <property type="match status" value="1"/>
</dbReference>
<evidence type="ECO:0000256" key="1">
    <source>
        <dbReference type="SAM" id="MobiDB-lite"/>
    </source>
</evidence>
<dbReference type="SMART" id="SM00584">
    <property type="entry name" value="TLDc"/>
    <property type="match status" value="1"/>
</dbReference>
<dbReference type="Pfam" id="PF07534">
    <property type="entry name" value="TLD"/>
    <property type="match status" value="1"/>
</dbReference>
<protein>
    <recommendedName>
        <fullName evidence="2">TLDc domain-containing protein</fullName>
    </recommendedName>
</protein>
<feature type="domain" description="TLDc" evidence="2">
    <location>
        <begin position="588"/>
        <end position="740"/>
    </location>
</feature>
<keyword evidence="4" id="KW-1185">Reference proteome</keyword>
<reference evidence="3 4" key="1">
    <citation type="submission" date="2021-06" db="EMBL/GenBank/DDBJ databases">
        <authorList>
            <person name="Palmer J.M."/>
        </authorList>
    </citation>
    <scope>NUCLEOTIDE SEQUENCE [LARGE SCALE GENOMIC DNA]</scope>
    <source>
        <strain evidence="3 4">XR_2019</strain>
        <tissue evidence="3">Muscle</tissue>
    </source>
</reference>
<feature type="region of interest" description="Disordered" evidence="1">
    <location>
        <begin position="71"/>
        <end position="183"/>
    </location>
</feature>
<evidence type="ECO:0000313" key="3">
    <source>
        <dbReference type="EMBL" id="MEQ2269202.1"/>
    </source>
</evidence>
<gene>
    <name evidence="3" type="ORF">XENORESO_001197</name>
</gene>
<organism evidence="3 4">
    <name type="scientific">Xenotaenia resolanae</name>
    <dbReference type="NCBI Taxonomy" id="208358"/>
    <lineage>
        <taxon>Eukaryota</taxon>
        <taxon>Metazoa</taxon>
        <taxon>Chordata</taxon>
        <taxon>Craniata</taxon>
        <taxon>Vertebrata</taxon>
        <taxon>Euteleostomi</taxon>
        <taxon>Actinopterygii</taxon>
        <taxon>Neopterygii</taxon>
        <taxon>Teleostei</taxon>
        <taxon>Neoteleostei</taxon>
        <taxon>Acanthomorphata</taxon>
        <taxon>Ovalentaria</taxon>
        <taxon>Atherinomorphae</taxon>
        <taxon>Cyprinodontiformes</taxon>
        <taxon>Goodeidae</taxon>
        <taxon>Xenotaenia</taxon>
    </lineage>
</organism>
<accession>A0ABV0WJQ2</accession>
<feature type="non-terminal residue" evidence="3">
    <location>
        <position position="1"/>
    </location>
</feature>
<evidence type="ECO:0000313" key="4">
    <source>
        <dbReference type="Proteomes" id="UP001444071"/>
    </source>
</evidence>
<dbReference type="Proteomes" id="UP001444071">
    <property type="component" value="Unassembled WGS sequence"/>
</dbReference>